<organism evidence="1 2">
    <name type="scientific">Candidatus Yanofskybacteria bacterium RIFCSPHIGHO2_02_FULL_41_11</name>
    <dbReference type="NCBI Taxonomy" id="1802675"/>
    <lineage>
        <taxon>Bacteria</taxon>
        <taxon>Candidatus Yanofskyibacteriota</taxon>
    </lineage>
</organism>
<gene>
    <name evidence="1" type="ORF">A3J46_01010</name>
</gene>
<evidence type="ECO:0008006" key="3">
    <source>
        <dbReference type="Google" id="ProtNLM"/>
    </source>
</evidence>
<evidence type="ECO:0000313" key="1">
    <source>
        <dbReference type="EMBL" id="OGN08202.1"/>
    </source>
</evidence>
<evidence type="ECO:0000313" key="2">
    <source>
        <dbReference type="Proteomes" id="UP000177167"/>
    </source>
</evidence>
<name>A0A1F8F4Z2_9BACT</name>
<sequence length="140" mass="16356">MAEYRTKLPFGSLMPITLFEHGIVGQTVKHAHLHFIPTVLDLTPRIRGDFPDSVVKELQWAGQLEVSYRNNPRPYLYWVTGKAEDVAERVCWNPPAPLQYLRVIVAEALGRPERANWRTMDPELDKRLWSETVRLLRPYF</sequence>
<protein>
    <recommendedName>
        <fullName evidence="3">HIT domain-containing protein</fullName>
    </recommendedName>
</protein>
<accession>A0A1F8F4Z2</accession>
<dbReference type="AlphaFoldDB" id="A0A1F8F4Z2"/>
<reference evidence="1 2" key="1">
    <citation type="journal article" date="2016" name="Nat. Commun.">
        <title>Thousands of microbial genomes shed light on interconnected biogeochemical processes in an aquifer system.</title>
        <authorList>
            <person name="Anantharaman K."/>
            <person name="Brown C.T."/>
            <person name="Hug L.A."/>
            <person name="Sharon I."/>
            <person name="Castelle C.J."/>
            <person name="Probst A.J."/>
            <person name="Thomas B.C."/>
            <person name="Singh A."/>
            <person name="Wilkins M.J."/>
            <person name="Karaoz U."/>
            <person name="Brodie E.L."/>
            <person name="Williams K.H."/>
            <person name="Hubbard S.S."/>
            <person name="Banfield J.F."/>
        </authorList>
    </citation>
    <scope>NUCLEOTIDE SEQUENCE [LARGE SCALE GENOMIC DNA]</scope>
</reference>
<comment type="caution">
    <text evidence="1">The sequence shown here is derived from an EMBL/GenBank/DDBJ whole genome shotgun (WGS) entry which is preliminary data.</text>
</comment>
<dbReference type="Proteomes" id="UP000177167">
    <property type="component" value="Unassembled WGS sequence"/>
</dbReference>
<dbReference type="EMBL" id="MGJP01000067">
    <property type="protein sequence ID" value="OGN08202.1"/>
    <property type="molecule type" value="Genomic_DNA"/>
</dbReference>
<proteinExistence type="predicted"/>